<keyword evidence="1" id="KW-0732">Signal</keyword>
<feature type="transmembrane region" description="Helical" evidence="3">
    <location>
        <begin position="34"/>
        <end position="52"/>
    </location>
</feature>
<feature type="region of interest" description="Disordered" evidence="2">
    <location>
        <begin position="121"/>
        <end position="154"/>
    </location>
</feature>
<feature type="domain" description="DUF5067" evidence="5">
    <location>
        <begin position="137"/>
        <end position="258"/>
    </location>
</feature>
<proteinExistence type="predicted"/>
<feature type="transmembrane region" description="Helical" evidence="3">
    <location>
        <begin position="88"/>
        <end position="110"/>
    </location>
</feature>
<evidence type="ECO:0000313" key="7">
    <source>
        <dbReference type="Proteomes" id="UP000242263"/>
    </source>
</evidence>
<dbReference type="Proteomes" id="UP000242263">
    <property type="component" value="Unassembled WGS sequence"/>
</dbReference>
<evidence type="ECO:0000259" key="5">
    <source>
        <dbReference type="Pfam" id="PF16729"/>
    </source>
</evidence>
<evidence type="ECO:0000313" key="6">
    <source>
        <dbReference type="EMBL" id="PKZ15313.1"/>
    </source>
</evidence>
<keyword evidence="3" id="KW-1133">Transmembrane helix</keyword>
<keyword evidence="3" id="KW-0812">Transmembrane</keyword>
<sequence length="276" mass="29106">MSDTPEVTPVAPQPEPQVAAPAPLPAQEAKSTSGLAITSLVLGITAIVLSFIPIINNLAFIPGIIGVVFGVIGLVATGKRGKKKGHNIAIAGVVLTVLAMVITIAMQSAFSKAIDDATKETTSSATAESTTEKPQKSEADKSSEKAEESADGSVKIDNGNYTVKIVSAVKSNPDYEGKPTVLVTYEVTNNKNKNSNFMEIHTEVFQNGKSLNNAIYMDNPEGYDPNSVMTTLQPGATNTVTQGYVLEDETNPVTVEVKGTIDFSSGDEVKKEFALQ</sequence>
<dbReference type="Pfam" id="PF16729">
    <property type="entry name" value="DUF5067"/>
    <property type="match status" value="1"/>
</dbReference>
<dbReference type="InterPro" id="IPR029050">
    <property type="entry name" value="Immunoprotect_excell_Ig-like"/>
</dbReference>
<protein>
    <submittedName>
        <fullName evidence="6">DUF5067 domain-containing protein</fullName>
    </submittedName>
</protein>
<keyword evidence="3" id="KW-0472">Membrane</keyword>
<comment type="caution">
    <text evidence="6">The sequence shown here is derived from an EMBL/GenBank/DDBJ whole genome shotgun (WGS) entry which is preliminary data.</text>
</comment>
<reference evidence="6 7" key="1">
    <citation type="submission" date="2017-12" db="EMBL/GenBank/DDBJ databases">
        <title>Phylogenetic diversity of female urinary microbiome.</title>
        <authorList>
            <person name="Thomas-White K."/>
            <person name="Wolfe A.J."/>
        </authorList>
    </citation>
    <scope>NUCLEOTIDE SEQUENCE [LARGE SCALE GENOMIC DNA]</scope>
    <source>
        <strain evidence="6 7">UMB0064</strain>
    </source>
</reference>
<feature type="region of interest" description="Disordered" evidence="2">
    <location>
        <begin position="1"/>
        <end position="22"/>
    </location>
</feature>
<feature type="domain" description="DUF4190" evidence="4">
    <location>
        <begin position="35"/>
        <end position="105"/>
    </location>
</feature>
<dbReference type="RefSeq" id="WP_101541290.1">
    <property type="nucleotide sequence ID" value="NZ_CAUPEW010000001.1"/>
</dbReference>
<dbReference type="InterPro" id="IPR031989">
    <property type="entry name" value="DUF5067"/>
</dbReference>
<evidence type="ECO:0000256" key="3">
    <source>
        <dbReference type="SAM" id="Phobius"/>
    </source>
</evidence>
<evidence type="ECO:0000256" key="1">
    <source>
        <dbReference type="ARBA" id="ARBA00022729"/>
    </source>
</evidence>
<feature type="transmembrane region" description="Helical" evidence="3">
    <location>
        <begin position="58"/>
        <end position="76"/>
    </location>
</feature>
<dbReference type="InterPro" id="IPR025241">
    <property type="entry name" value="DUF4190"/>
</dbReference>
<dbReference type="Gene3D" id="2.60.40.1240">
    <property type="match status" value="1"/>
</dbReference>
<accession>A0A2I1M5A5</accession>
<evidence type="ECO:0000256" key="2">
    <source>
        <dbReference type="SAM" id="MobiDB-lite"/>
    </source>
</evidence>
<dbReference type="AlphaFoldDB" id="A0A2I1M5A5"/>
<organism evidence="6 7">
    <name type="scientific">Alloscardovia omnicolens</name>
    <dbReference type="NCBI Taxonomy" id="419015"/>
    <lineage>
        <taxon>Bacteria</taxon>
        <taxon>Bacillati</taxon>
        <taxon>Actinomycetota</taxon>
        <taxon>Actinomycetes</taxon>
        <taxon>Bifidobacteriales</taxon>
        <taxon>Bifidobacteriaceae</taxon>
        <taxon>Alloscardovia</taxon>
    </lineage>
</organism>
<dbReference type="EMBL" id="PKGU01000002">
    <property type="protein sequence ID" value="PKZ15313.1"/>
    <property type="molecule type" value="Genomic_DNA"/>
</dbReference>
<dbReference type="Pfam" id="PF13828">
    <property type="entry name" value="DUF4190"/>
    <property type="match status" value="1"/>
</dbReference>
<gene>
    <name evidence="6" type="ORF">CYJ32_02735</name>
</gene>
<feature type="compositionally biased region" description="Basic and acidic residues" evidence="2">
    <location>
        <begin position="130"/>
        <end position="148"/>
    </location>
</feature>
<name>A0A2I1M5A5_9BIFI</name>
<evidence type="ECO:0000259" key="4">
    <source>
        <dbReference type="Pfam" id="PF13828"/>
    </source>
</evidence>